<dbReference type="Proteomes" id="UP000665026">
    <property type="component" value="Chromosome"/>
</dbReference>
<dbReference type="InterPro" id="IPR028939">
    <property type="entry name" value="P5C_Rdtase_cat_N"/>
</dbReference>
<dbReference type="InterPro" id="IPR051267">
    <property type="entry name" value="STEAP_metalloreductase"/>
</dbReference>
<dbReference type="KEGG" id="cact:HZ995_11385"/>
<dbReference type="Pfam" id="PF03807">
    <property type="entry name" value="F420_oxidored"/>
    <property type="match status" value="1"/>
</dbReference>
<evidence type="ECO:0000313" key="3">
    <source>
        <dbReference type="EMBL" id="QTN35086.1"/>
    </source>
</evidence>
<dbReference type="EMBL" id="CP060010">
    <property type="protein sequence ID" value="QTN35086.1"/>
    <property type="molecule type" value="Genomic_DNA"/>
</dbReference>
<feature type="domain" description="Pyrroline-5-carboxylate reductase catalytic N-terminal" evidence="2">
    <location>
        <begin position="34"/>
        <end position="76"/>
    </location>
</feature>
<proteinExistence type="predicted"/>
<dbReference type="AlphaFoldDB" id="A0A975EN26"/>
<dbReference type="PANTHER" id="PTHR14239">
    <property type="entry name" value="DUDULIN-RELATED"/>
    <property type="match status" value="1"/>
</dbReference>
<dbReference type="GO" id="GO:0016491">
    <property type="term" value="F:oxidoreductase activity"/>
    <property type="evidence" value="ECO:0007669"/>
    <property type="project" value="UniProtKB-KW"/>
</dbReference>
<gene>
    <name evidence="3" type="ORF">HZ995_11385</name>
</gene>
<accession>A0A975EN26</accession>
<evidence type="ECO:0000256" key="1">
    <source>
        <dbReference type="ARBA" id="ARBA00023002"/>
    </source>
</evidence>
<name>A0A975EN26_9RHOB</name>
<keyword evidence="1" id="KW-0560">Oxidoreductase</keyword>
<organism evidence="3 4">
    <name type="scientific">Cognatishimia activa</name>
    <dbReference type="NCBI Taxonomy" id="1715691"/>
    <lineage>
        <taxon>Bacteria</taxon>
        <taxon>Pseudomonadati</taxon>
        <taxon>Pseudomonadota</taxon>
        <taxon>Alphaproteobacteria</taxon>
        <taxon>Rhodobacterales</taxon>
        <taxon>Paracoccaceae</taxon>
        <taxon>Cognatishimia</taxon>
    </lineage>
</organism>
<sequence length="197" mass="20403">MRIGIIGKGRVGSALAVGWRAAGHEVQLGGRETSPNASEVANWADVVVLAVPFAALESIAQTIIAADKPVIDCTNPIAMGPDGMGLAIGHTTSGAEQLQAKLPGAHVIKTLNQVGAEVMADTTGFAHAPVQFLAGDNEVAKKVVASLLVDLGFEPLDAGGLSKARLLEPFALAWINQAIAQKHGRDWAFGAMPRTVK</sequence>
<dbReference type="RefSeq" id="WP_209355772.1">
    <property type="nucleotide sequence ID" value="NZ_CP060010.1"/>
</dbReference>
<evidence type="ECO:0000259" key="2">
    <source>
        <dbReference type="Pfam" id="PF03807"/>
    </source>
</evidence>
<dbReference type="InterPro" id="IPR036291">
    <property type="entry name" value="NAD(P)-bd_dom_sf"/>
</dbReference>
<dbReference type="PANTHER" id="PTHR14239:SF10">
    <property type="entry name" value="REDUCTASE"/>
    <property type="match status" value="1"/>
</dbReference>
<reference evidence="3" key="1">
    <citation type="submission" date="2020-07" db="EMBL/GenBank/DDBJ databases">
        <title>Genome sequences of bacteria associated with the marine, planktonic diatom Thalassiosira profunda strain ECT2AJA-044.</title>
        <authorList>
            <person name="Gargas C.B."/>
            <person name="Roberts W.R."/>
            <person name="Alverson A.J."/>
        </authorList>
    </citation>
    <scope>NUCLEOTIDE SEQUENCE</scope>
    <source>
        <strain evidence="3">ECT2AJA-044</strain>
    </source>
</reference>
<evidence type="ECO:0000313" key="4">
    <source>
        <dbReference type="Proteomes" id="UP000665026"/>
    </source>
</evidence>
<protein>
    <submittedName>
        <fullName evidence="3">NAD(P)-binding domain-containing protein</fullName>
    </submittedName>
</protein>
<dbReference type="Gene3D" id="3.40.50.720">
    <property type="entry name" value="NAD(P)-binding Rossmann-like Domain"/>
    <property type="match status" value="1"/>
</dbReference>
<dbReference type="SUPFAM" id="SSF51735">
    <property type="entry name" value="NAD(P)-binding Rossmann-fold domains"/>
    <property type="match status" value="1"/>
</dbReference>